<feature type="compositionally biased region" description="Basic and acidic residues" evidence="1">
    <location>
        <begin position="73"/>
        <end position="92"/>
    </location>
</feature>
<organism evidence="3 4">
    <name type="scientific">Mytilus galloprovincialis</name>
    <name type="common">Mediterranean mussel</name>
    <dbReference type="NCBI Taxonomy" id="29158"/>
    <lineage>
        <taxon>Eukaryota</taxon>
        <taxon>Metazoa</taxon>
        <taxon>Spiralia</taxon>
        <taxon>Lophotrochozoa</taxon>
        <taxon>Mollusca</taxon>
        <taxon>Bivalvia</taxon>
        <taxon>Autobranchia</taxon>
        <taxon>Pteriomorphia</taxon>
        <taxon>Mytilida</taxon>
        <taxon>Mytiloidea</taxon>
        <taxon>Mytilidae</taxon>
        <taxon>Mytilinae</taxon>
        <taxon>Mytilus</taxon>
    </lineage>
</organism>
<proteinExistence type="predicted"/>
<feature type="region of interest" description="Disordered" evidence="1">
    <location>
        <begin position="66"/>
        <end position="104"/>
    </location>
</feature>
<sequence>MILAWVNTAYDDKHDSKISVIAAVMSHICRAEWIRRVKTIKKRSDEETKKQAEIEALQKQLQSLKDMASGKQPVDENLLKADKNKKKNEPPKKSKIINKKPTADDDDTSVYNMDNICIFCGERNESFTEEGLDLHYWKHCPMLKRCTNCKQVVEIATYTDHLLNECEAKNNYSKCNRCTEAIPKSEYDQHVSEKSCNAAKSSSNHCPLCHQNVSSGEDGWKNHLMGKDGCKQNPRRLLSLNKNPSTGGTSKNKPKATGKNKKTPR</sequence>
<reference evidence="3" key="1">
    <citation type="submission" date="2018-11" db="EMBL/GenBank/DDBJ databases">
        <authorList>
            <person name="Alioto T."/>
            <person name="Alioto T."/>
        </authorList>
    </citation>
    <scope>NUCLEOTIDE SEQUENCE</scope>
</reference>
<dbReference type="Proteomes" id="UP000596742">
    <property type="component" value="Unassembled WGS sequence"/>
</dbReference>
<feature type="region of interest" description="Disordered" evidence="1">
    <location>
        <begin position="224"/>
        <end position="265"/>
    </location>
</feature>
<feature type="domain" description="Centrosomal protein CEP104 Zn finger" evidence="2">
    <location>
        <begin position="117"/>
        <end position="225"/>
    </location>
</feature>
<keyword evidence="4" id="KW-1185">Reference proteome</keyword>
<dbReference type="GO" id="GO:0005929">
    <property type="term" value="C:cilium"/>
    <property type="evidence" value="ECO:0007669"/>
    <property type="project" value="TreeGrafter"/>
</dbReference>
<evidence type="ECO:0000313" key="4">
    <source>
        <dbReference type="Proteomes" id="UP000596742"/>
    </source>
</evidence>
<feature type="compositionally biased region" description="Basic residues" evidence="1">
    <location>
        <begin position="252"/>
        <end position="265"/>
    </location>
</feature>
<dbReference type="OrthoDB" id="66599at2759"/>
<dbReference type="InterPro" id="IPR052607">
    <property type="entry name" value="CEP104-like"/>
</dbReference>
<evidence type="ECO:0000259" key="2">
    <source>
        <dbReference type="Pfam" id="PF21039"/>
    </source>
</evidence>
<feature type="compositionally biased region" description="Polar residues" evidence="1">
    <location>
        <begin position="240"/>
        <end position="250"/>
    </location>
</feature>
<evidence type="ECO:0000256" key="1">
    <source>
        <dbReference type="SAM" id="MobiDB-lite"/>
    </source>
</evidence>
<dbReference type="PANTHER" id="PTHR13371">
    <property type="entry name" value="GLYCINE-, GLUTAMATE-, THIENYLCYCLOHEXYLPIPERIDINE-BINDING PROTEIN"/>
    <property type="match status" value="1"/>
</dbReference>
<dbReference type="PANTHER" id="PTHR13371:SF0">
    <property type="entry name" value="CENTROSOMAL PROTEIN OF 104 KDA"/>
    <property type="match status" value="1"/>
</dbReference>
<evidence type="ECO:0000313" key="3">
    <source>
        <dbReference type="EMBL" id="VDI80456.1"/>
    </source>
</evidence>
<dbReference type="Pfam" id="PF21039">
    <property type="entry name" value="CEP104_ZnF"/>
    <property type="match status" value="1"/>
</dbReference>
<comment type="caution">
    <text evidence="3">The sequence shown here is derived from an EMBL/GenBank/DDBJ whole genome shotgun (WGS) entry which is preliminary data.</text>
</comment>
<gene>
    <name evidence="3" type="ORF">MGAL_10B010223</name>
</gene>
<name>A0A8B6HKL8_MYTGA</name>
<accession>A0A8B6HKL8</accession>
<protein>
    <submittedName>
        <fullName evidence="3">Centrosomal protein CEP104</fullName>
    </submittedName>
</protein>
<dbReference type="AlphaFoldDB" id="A0A8B6HKL8"/>
<dbReference type="InterPro" id="IPR048738">
    <property type="entry name" value="CEP104_Znf"/>
</dbReference>
<dbReference type="EMBL" id="UYJE01010175">
    <property type="protein sequence ID" value="VDI80456.1"/>
    <property type="molecule type" value="Genomic_DNA"/>
</dbReference>